<dbReference type="OrthoDB" id="5839at2759"/>
<organism evidence="4 5">
    <name type="scientific">Penicillium salamii</name>
    <dbReference type="NCBI Taxonomy" id="1612424"/>
    <lineage>
        <taxon>Eukaryota</taxon>
        <taxon>Fungi</taxon>
        <taxon>Dikarya</taxon>
        <taxon>Ascomycota</taxon>
        <taxon>Pezizomycotina</taxon>
        <taxon>Eurotiomycetes</taxon>
        <taxon>Eurotiomycetidae</taxon>
        <taxon>Eurotiales</taxon>
        <taxon>Aspergillaceae</taxon>
        <taxon>Penicillium</taxon>
    </lineage>
</organism>
<dbReference type="AlphaFoldDB" id="A0A9W4P0K0"/>
<feature type="compositionally biased region" description="Basic and acidic residues" evidence="2">
    <location>
        <begin position="656"/>
        <end position="669"/>
    </location>
</feature>
<evidence type="ECO:0000256" key="1">
    <source>
        <dbReference type="SAM" id="Coils"/>
    </source>
</evidence>
<reference evidence="4" key="1">
    <citation type="submission" date="2021-07" db="EMBL/GenBank/DDBJ databases">
        <authorList>
            <person name="Branca A.L. A."/>
        </authorList>
    </citation>
    <scope>NUCLEOTIDE SEQUENCE</scope>
</reference>
<accession>A0A9W4P0K0</accession>
<evidence type="ECO:0000256" key="2">
    <source>
        <dbReference type="SAM" id="MobiDB-lite"/>
    </source>
</evidence>
<feature type="region of interest" description="Disordered" evidence="2">
    <location>
        <begin position="643"/>
        <end position="669"/>
    </location>
</feature>
<comment type="caution">
    <text evidence="4">The sequence shown here is derived from an EMBL/GenBank/DDBJ whole genome shotgun (WGS) entry which is preliminary data.</text>
</comment>
<evidence type="ECO:0000313" key="5">
    <source>
        <dbReference type="Proteomes" id="UP001152592"/>
    </source>
</evidence>
<proteinExistence type="predicted"/>
<name>A0A9W4P0K0_9EURO</name>
<keyword evidence="1" id="KW-0175">Coiled coil</keyword>
<dbReference type="Pfam" id="PF12770">
    <property type="entry name" value="CHAT"/>
    <property type="match status" value="1"/>
</dbReference>
<dbReference type="InterPro" id="IPR024983">
    <property type="entry name" value="CHAT_dom"/>
</dbReference>
<feature type="domain" description="CHAT" evidence="3">
    <location>
        <begin position="356"/>
        <end position="623"/>
    </location>
</feature>
<protein>
    <recommendedName>
        <fullName evidence="3">CHAT domain-containing protein</fullName>
    </recommendedName>
</protein>
<dbReference type="EMBL" id="CAJVPD010000299">
    <property type="protein sequence ID" value="CAG8428350.1"/>
    <property type="molecule type" value="Genomic_DNA"/>
</dbReference>
<dbReference type="Gene3D" id="1.25.40.10">
    <property type="entry name" value="Tetratricopeptide repeat domain"/>
    <property type="match status" value="1"/>
</dbReference>
<gene>
    <name evidence="4" type="ORF">PSALAMII_LOCUS10591</name>
</gene>
<dbReference type="InterPro" id="IPR011990">
    <property type="entry name" value="TPR-like_helical_dom_sf"/>
</dbReference>
<evidence type="ECO:0000259" key="3">
    <source>
        <dbReference type="Pfam" id="PF12770"/>
    </source>
</evidence>
<evidence type="ECO:0000313" key="4">
    <source>
        <dbReference type="EMBL" id="CAG8428350.1"/>
    </source>
</evidence>
<dbReference type="Proteomes" id="UP001152592">
    <property type="component" value="Unassembled WGS sequence"/>
</dbReference>
<dbReference type="SUPFAM" id="SSF48452">
    <property type="entry name" value="TPR-like"/>
    <property type="match status" value="1"/>
</dbReference>
<feature type="coiled-coil region" evidence="1">
    <location>
        <begin position="214"/>
        <end position="241"/>
    </location>
</feature>
<sequence length="683" mass="76222">MGYDHRYHRTGAETDLELAIQQFQHALEATPKDHPKRAGRLVSLGNGYGDRYQRTGAETDLELAIQQFQHALEATPKDHPDRAYRLTSLGDGYGCRYERTGAKTDLELAILQYQNAVYHLQSRVLDRLRPGKHLLSLHTQTGNWLSAYQIASIIISMISRLTPNSLDISDKQHLLTEITGLASDAVAITLMVGETPCQALQLLELGRGVIMGSINEMRADISDLQRQNSLLGAEYTKLRDQLNAPSREPDELGMRNVIAHRVNQRHSAGQKLERTIEAIRKLPGFDKFLMAPSEDEFKAAAASGPIIIINVSNIRCDALIVEKHGIKSTPLPHLHTADIQDHEASLARPEALDAQLLEWLWDTIANPVLGALGLTRTPDTCWPRIWWILTGPLAKFPIHAAGYHYYRSETVLDRAISSYSSSVRALLQSRQKRSTLVVERGSGKAVLVGMEKTPGLTDLPFVPLEMNKLERLCGLLQVQISQPQPCREDILSALNDCDVFHFAGHGQTDQQDPSQSSLLLADGPLALADLFKTNLHDRKPFLAYLSACGTGQIKHDALIDEALHLIAGYQIAGFRHVVGTLWEVNDETCVDVATILYSCLKERNMTDDSVSEGLHRASRKLRDIWISEDTTRSAKRMAVLQDEDASTTMKQIRSCQGKERKPRDADQDKESSLNWIPYVHFGI</sequence>